<dbReference type="Proteomes" id="UP001549145">
    <property type="component" value="Unassembled WGS sequence"/>
</dbReference>
<keyword evidence="3" id="KW-1185">Reference proteome</keyword>
<comment type="caution">
    <text evidence="2">The sequence shown here is derived from an EMBL/GenBank/DDBJ whole genome shotgun (WGS) entry which is preliminary data.</text>
</comment>
<dbReference type="Gene3D" id="1.10.287.110">
    <property type="entry name" value="DnaJ domain"/>
    <property type="match status" value="1"/>
</dbReference>
<dbReference type="SUPFAM" id="SSF46565">
    <property type="entry name" value="Chaperone J-domain"/>
    <property type="match status" value="1"/>
</dbReference>
<dbReference type="InterPro" id="IPR007791">
    <property type="entry name" value="DjlA_N"/>
</dbReference>
<dbReference type="RefSeq" id="WP_238281689.1">
    <property type="nucleotide sequence ID" value="NZ_BPQL01000132.1"/>
</dbReference>
<sequence length="241" mass="25521">MSVGLWGKLGGAGLGLAIGGPLGGLVGGVAGHFLVDREGALFGTTPRDVVFTTGLVALAAKMAKSDGVVTPAEIEAFAKVVQVDERARPGVQRLFDLAKGTANGFEAYARQLANTFHDEPALLEDVLDGLFHIAKADGAIHEAEERYLRAVAETFGFDEAAFRRIAARHVRLSDDPYLVLGLDHDVDDAGLKAAHRALVRENHPDRAIARGLPPEAVAIATRRLAAINAAYDRISAERGLT</sequence>
<dbReference type="EMBL" id="JBEPMM010000009">
    <property type="protein sequence ID" value="MET3693607.1"/>
    <property type="molecule type" value="Genomic_DNA"/>
</dbReference>
<proteinExistence type="predicted"/>
<gene>
    <name evidence="2" type="ORF">ABID43_003158</name>
</gene>
<dbReference type="SMART" id="SM00271">
    <property type="entry name" value="DnaJ"/>
    <property type="match status" value="1"/>
</dbReference>
<dbReference type="PROSITE" id="PS50076">
    <property type="entry name" value="DNAJ_2"/>
    <property type="match status" value="1"/>
</dbReference>
<dbReference type="SUPFAM" id="SSF158682">
    <property type="entry name" value="TerB-like"/>
    <property type="match status" value="1"/>
</dbReference>
<dbReference type="InterPro" id="IPR001623">
    <property type="entry name" value="DnaJ_domain"/>
</dbReference>
<reference evidence="2 3" key="1">
    <citation type="submission" date="2024-06" db="EMBL/GenBank/DDBJ databases">
        <title>Genomic Encyclopedia of Type Strains, Phase IV (KMG-IV): sequencing the most valuable type-strain genomes for metagenomic binning, comparative biology and taxonomic classification.</title>
        <authorList>
            <person name="Goeker M."/>
        </authorList>
    </citation>
    <scope>NUCLEOTIDE SEQUENCE [LARGE SCALE GENOMIC DNA]</scope>
    <source>
        <strain evidence="2 3">DSM 21331</strain>
    </source>
</reference>
<protein>
    <submittedName>
        <fullName evidence="2">DnaJ like chaperone protein</fullName>
    </submittedName>
</protein>
<dbReference type="InterPro" id="IPR029024">
    <property type="entry name" value="TerB-like"/>
</dbReference>
<organism evidence="2 3">
    <name type="scientific">Methylobacterium goesingense</name>
    <dbReference type="NCBI Taxonomy" id="243690"/>
    <lineage>
        <taxon>Bacteria</taxon>
        <taxon>Pseudomonadati</taxon>
        <taxon>Pseudomonadota</taxon>
        <taxon>Alphaproteobacteria</taxon>
        <taxon>Hyphomicrobiales</taxon>
        <taxon>Methylobacteriaceae</taxon>
        <taxon>Methylobacterium</taxon>
    </lineage>
</organism>
<dbReference type="Gene3D" id="1.10.3680.10">
    <property type="entry name" value="TerB-like"/>
    <property type="match status" value="1"/>
</dbReference>
<feature type="domain" description="J" evidence="1">
    <location>
        <begin position="175"/>
        <end position="239"/>
    </location>
</feature>
<evidence type="ECO:0000313" key="2">
    <source>
        <dbReference type="EMBL" id="MET3693607.1"/>
    </source>
</evidence>
<dbReference type="CDD" id="cd06257">
    <property type="entry name" value="DnaJ"/>
    <property type="match status" value="1"/>
</dbReference>
<dbReference type="InterPro" id="IPR036869">
    <property type="entry name" value="J_dom_sf"/>
</dbReference>
<dbReference type="Pfam" id="PF05099">
    <property type="entry name" value="TerB"/>
    <property type="match status" value="1"/>
</dbReference>
<evidence type="ECO:0000313" key="3">
    <source>
        <dbReference type="Proteomes" id="UP001549145"/>
    </source>
</evidence>
<dbReference type="CDD" id="cd07316">
    <property type="entry name" value="terB_like_DjlA"/>
    <property type="match status" value="1"/>
</dbReference>
<evidence type="ECO:0000259" key="1">
    <source>
        <dbReference type="PROSITE" id="PS50076"/>
    </source>
</evidence>
<accession>A0ABV2L8F3</accession>
<name>A0ABV2L8F3_9HYPH</name>